<accession>G8WT98</accession>
<reference evidence="3" key="1">
    <citation type="submission" date="2011-12" db="EMBL/GenBank/DDBJ databases">
        <title>Complete genome sequence of Streptomyces cattleya strain DSM 46488.</title>
        <authorList>
            <person name="Ou H.-Y."/>
            <person name="Li P."/>
            <person name="Zhao C."/>
            <person name="O'Hagan D."/>
            <person name="Deng Z."/>
        </authorList>
    </citation>
    <scope>NUCLEOTIDE SEQUENCE [LARGE SCALE GENOMIC DNA]</scope>
    <source>
        <strain evidence="3">ATCC 35852 / DSM 46488 / JCM 4925 / NBRC 14057 / NRRL 8057</strain>
    </source>
</reference>
<evidence type="ECO:0000313" key="3">
    <source>
        <dbReference type="Proteomes" id="UP000007842"/>
    </source>
</evidence>
<name>G8WT98_STREN</name>
<keyword evidence="1" id="KW-1133">Transmembrane helix</keyword>
<gene>
    <name evidence="2" type="ordered locus">SCATT_06100</name>
</gene>
<dbReference type="KEGG" id="scy:SCATT_06100"/>
<keyword evidence="1" id="KW-0812">Transmembrane</keyword>
<dbReference type="AlphaFoldDB" id="G8WT98"/>
<dbReference type="EMBL" id="CP003219">
    <property type="protein sequence ID" value="AEW92981.1"/>
    <property type="molecule type" value="Genomic_DNA"/>
</dbReference>
<protein>
    <submittedName>
        <fullName evidence="2">Uncharacterized protein</fullName>
    </submittedName>
</protein>
<sequence length="45" mass="4474">MWAGPTRPGTTEGGTVRRLGVGDLIAAVIIAVIGSAIITAVAFGH</sequence>
<keyword evidence="3" id="KW-1185">Reference proteome</keyword>
<dbReference type="HOGENOM" id="CLU_3205658_0_0_11"/>
<dbReference type="Proteomes" id="UP000007842">
    <property type="component" value="Chromosome"/>
</dbReference>
<feature type="transmembrane region" description="Helical" evidence="1">
    <location>
        <begin position="24"/>
        <end position="43"/>
    </location>
</feature>
<organism evidence="2 3">
    <name type="scientific">Streptantibioticus cattleyicolor (strain ATCC 35852 / DSM 46488 / JCM 4925 / NBRC 14057 / NRRL 8057)</name>
    <name type="common">Streptomyces cattleya</name>
    <dbReference type="NCBI Taxonomy" id="1003195"/>
    <lineage>
        <taxon>Bacteria</taxon>
        <taxon>Bacillati</taxon>
        <taxon>Actinomycetota</taxon>
        <taxon>Actinomycetes</taxon>
        <taxon>Kitasatosporales</taxon>
        <taxon>Streptomycetaceae</taxon>
        <taxon>Streptantibioticus</taxon>
    </lineage>
</organism>
<keyword evidence="1" id="KW-0472">Membrane</keyword>
<proteinExistence type="predicted"/>
<dbReference type="STRING" id="1003195.SCATT_06100"/>
<dbReference type="PATRIC" id="fig|1003195.29.peg.610"/>
<evidence type="ECO:0000256" key="1">
    <source>
        <dbReference type="SAM" id="Phobius"/>
    </source>
</evidence>
<evidence type="ECO:0000313" key="2">
    <source>
        <dbReference type="EMBL" id="AEW92981.1"/>
    </source>
</evidence>